<dbReference type="InterPro" id="IPR011761">
    <property type="entry name" value="ATP-grasp"/>
</dbReference>
<keyword evidence="3" id="KW-0547">Nucleotide-binding</keyword>
<reference evidence="5 6" key="1">
    <citation type="submission" date="2019-10" db="EMBL/GenBank/DDBJ databases">
        <title>A soil myxobacterium in the family Polyangiaceae.</title>
        <authorList>
            <person name="Li Y."/>
            <person name="Wang J."/>
        </authorList>
    </citation>
    <scope>NUCLEOTIDE SEQUENCE [LARGE SCALE GENOMIC DNA]</scope>
    <source>
        <strain evidence="5 6">DSM 14734</strain>
    </source>
</reference>
<keyword evidence="6" id="KW-1185">Reference proteome</keyword>
<dbReference type="Gene3D" id="3.30.470.20">
    <property type="entry name" value="ATP-grasp fold, B domain"/>
    <property type="match status" value="1"/>
</dbReference>
<dbReference type="PANTHER" id="PTHR23132">
    <property type="entry name" value="D-ALANINE--D-ALANINE LIGASE"/>
    <property type="match status" value="1"/>
</dbReference>
<keyword evidence="3" id="KW-0067">ATP-binding</keyword>
<dbReference type="RefSeq" id="WP_153818267.1">
    <property type="nucleotide sequence ID" value="NZ_WJIE01000001.1"/>
</dbReference>
<evidence type="ECO:0000313" key="6">
    <source>
        <dbReference type="Proteomes" id="UP000440224"/>
    </source>
</evidence>
<dbReference type="GO" id="GO:0046872">
    <property type="term" value="F:metal ion binding"/>
    <property type="evidence" value="ECO:0007669"/>
    <property type="project" value="InterPro"/>
</dbReference>
<dbReference type="GO" id="GO:0008716">
    <property type="term" value="F:D-alanine-D-alanine ligase activity"/>
    <property type="evidence" value="ECO:0007669"/>
    <property type="project" value="InterPro"/>
</dbReference>
<evidence type="ECO:0000313" key="5">
    <source>
        <dbReference type="EMBL" id="MRG91483.1"/>
    </source>
</evidence>
<gene>
    <name evidence="5" type="ORF">GF068_06030</name>
</gene>
<accession>A0A6N7PHD3</accession>
<dbReference type="AlphaFoldDB" id="A0A6N7PHD3"/>
<dbReference type="GO" id="GO:0005524">
    <property type="term" value="F:ATP binding"/>
    <property type="evidence" value="ECO:0007669"/>
    <property type="project" value="UniProtKB-UniRule"/>
</dbReference>
<organism evidence="5 6">
    <name type="scientific">Polyangium spumosum</name>
    <dbReference type="NCBI Taxonomy" id="889282"/>
    <lineage>
        <taxon>Bacteria</taxon>
        <taxon>Pseudomonadati</taxon>
        <taxon>Myxococcota</taxon>
        <taxon>Polyangia</taxon>
        <taxon>Polyangiales</taxon>
        <taxon>Polyangiaceae</taxon>
        <taxon>Polyangium</taxon>
    </lineage>
</organism>
<comment type="similarity">
    <text evidence="1">Belongs to the D-alanine--D-alanine ligase family.</text>
</comment>
<comment type="caution">
    <text evidence="5">The sequence shown here is derived from an EMBL/GenBank/DDBJ whole genome shotgun (WGS) entry which is preliminary data.</text>
</comment>
<dbReference type="SUPFAM" id="SSF56059">
    <property type="entry name" value="Glutathione synthetase ATP-binding domain-like"/>
    <property type="match status" value="1"/>
</dbReference>
<dbReference type="Pfam" id="PF07478">
    <property type="entry name" value="Dala_Dala_lig_C"/>
    <property type="match status" value="1"/>
</dbReference>
<dbReference type="Proteomes" id="UP000440224">
    <property type="component" value="Unassembled WGS sequence"/>
</dbReference>
<evidence type="ECO:0000256" key="1">
    <source>
        <dbReference type="ARBA" id="ARBA00010871"/>
    </source>
</evidence>
<dbReference type="InterPro" id="IPR011095">
    <property type="entry name" value="Dala_Dala_lig_C"/>
</dbReference>
<dbReference type="PANTHER" id="PTHR23132:SF23">
    <property type="entry name" value="D-ALANINE--D-ALANINE LIGASE B"/>
    <property type="match status" value="1"/>
</dbReference>
<evidence type="ECO:0000256" key="2">
    <source>
        <dbReference type="ARBA" id="ARBA00022598"/>
    </source>
</evidence>
<dbReference type="PROSITE" id="PS50975">
    <property type="entry name" value="ATP_GRASP"/>
    <property type="match status" value="1"/>
</dbReference>
<dbReference type="OrthoDB" id="9813261at2"/>
<keyword evidence="2 5" id="KW-0436">Ligase</keyword>
<evidence type="ECO:0000256" key="3">
    <source>
        <dbReference type="PROSITE-ProRule" id="PRU00409"/>
    </source>
</evidence>
<sequence>MRICVLVSPYEAGSSPVAAYDPLPEPHRWLSGHEVDTIPLRKGEAASKLPALVAKGYDVFLNLCDGTWLEDIAGIEVVQELERRALPFTGATSRLYALTKAEMKQSALELGVPTPAFVFARSDEDIERAARCLPFPLIVKHFDGSGSVGMTAASRVRTPGELATRAREMLSLAGEALIEVFIEGDEYTVLVAENPDDPAAPLLFTPFRCAFPEGETFKHFDLKWVNYAGLAWRPCEDEGLAERLKELTRRVFVGIGGVSYARCDFRVDTRGEAWFLEVNTNCGIFYAPGAEGSADMILRHDPIGHRGFLEHVLRCAIGRGGREGVTPPFRAAASLR</sequence>
<name>A0A6N7PHD3_9BACT</name>
<dbReference type="EMBL" id="WJIE01000001">
    <property type="protein sequence ID" value="MRG91483.1"/>
    <property type="molecule type" value="Genomic_DNA"/>
</dbReference>
<feature type="domain" description="ATP-grasp" evidence="4">
    <location>
        <begin position="104"/>
        <end position="317"/>
    </location>
</feature>
<evidence type="ECO:0000259" key="4">
    <source>
        <dbReference type="PROSITE" id="PS50975"/>
    </source>
</evidence>
<proteinExistence type="inferred from homology"/>
<protein>
    <submittedName>
        <fullName evidence="5">D-alanine--D-alanine ligase</fullName>
    </submittedName>
</protein>